<reference evidence="2 3" key="1">
    <citation type="submission" date="2017-04" db="EMBL/GenBank/DDBJ databases">
        <authorList>
            <person name="Varghese N."/>
            <person name="Submissions S."/>
        </authorList>
    </citation>
    <scope>NUCLEOTIDE SEQUENCE [LARGE SCALE GENOMIC DNA]</scope>
    <source>
        <strain evidence="2 3">DSM 9789</strain>
    </source>
</reference>
<dbReference type="PROSITE" id="PS51278">
    <property type="entry name" value="GATASE_TYPE_2"/>
    <property type="match status" value="1"/>
</dbReference>
<name>A0A8G2L7A0_PICTO</name>
<dbReference type="Proteomes" id="UP000192315">
    <property type="component" value="Unassembled WGS sequence"/>
</dbReference>
<dbReference type="EMBL" id="FWYE01000002">
    <property type="protein sequence ID" value="SMD30882.1"/>
    <property type="molecule type" value="Genomic_DNA"/>
</dbReference>
<dbReference type="InterPro" id="IPR012075">
    <property type="entry name" value="Glu_synth_lsu_1/3"/>
</dbReference>
<dbReference type="PIRSF" id="PIRSF036632">
    <property type="entry name" value="GOGAT_lg_1_3"/>
    <property type="match status" value="1"/>
</dbReference>
<evidence type="ECO:0000259" key="1">
    <source>
        <dbReference type="PROSITE" id="PS51278"/>
    </source>
</evidence>
<sequence length="590" mass="66106">MNYVPSGCGLFAMLRKDHAHKIPGKYIVSGITEVKHRGSDRGAGYAMFNLNDNNYYIRAFSNKDIKKDLEMLGINVIKSYKINLNGIKDRCYDVSINNNMMSLEMINNELWNDKSRIYSYGRLNVMKGVGYPEDIARLYKIEELSADMWLAHTRQPTNSPGNLPFWSHPFSSFNVAIVHNGDISSFGSNARYVESLGIKSLVGTDSEVVSYLFNDLVNKNGVLNAVRILSGASMDLKRSYKNAMLDGPYSMAIGYDSGDDLYLIAMVDKHKFRPLYIGEDDDYYYAASEISQITEISKNALIWPLPAGSYFIASMHRGIISGIKGNINVSFNGEYDIDASGIPYNEINNEIKRLNKNSVSIINVHGHKYIGMGLRNLNIKIYGNPGNCLANVNDNNNIEVFGNVLDDCGDAMSSGNIFIHGSAGDSLGQAMSGGSIYVKNSTQARTGIQMRSYLNVPYIVIGDTFGDYLGEYMAGGRIIVLGNKHTGRFIGTGMLSGKIYINGRINHENIGIKNDDKRLLMALKTLKKFDKNIKINDYIKNDDNLNIEYRKLNNEELKEVSMHVKVYDEHFKTSYINKIKNRFTIISGKH</sequence>
<dbReference type="Pfam" id="PF01493">
    <property type="entry name" value="GXGXG"/>
    <property type="match status" value="1"/>
</dbReference>
<dbReference type="PANTHER" id="PTHR39673">
    <property type="entry name" value="TUNGSTEN FORMYLMETHANOFURAN DEHYDROGENASE, SUBUNIT C (FWDC)"/>
    <property type="match status" value="1"/>
</dbReference>
<dbReference type="InterPro" id="IPR029055">
    <property type="entry name" value="Ntn_hydrolases_N"/>
</dbReference>
<dbReference type="Gene3D" id="3.60.20.10">
    <property type="entry name" value="Glutamine Phosphoribosylpyrophosphate, subunit 1, domain 1"/>
    <property type="match status" value="1"/>
</dbReference>
<proteinExistence type="predicted"/>
<dbReference type="InterPro" id="IPR002489">
    <property type="entry name" value="Glu_synth_asu_C"/>
</dbReference>
<dbReference type="InterPro" id="IPR017932">
    <property type="entry name" value="GATase_2_dom"/>
</dbReference>
<dbReference type="GO" id="GO:0016491">
    <property type="term" value="F:oxidoreductase activity"/>
    <property type="evidence" value="ECO:0007669"/>
    <property type="project" value="InterPro"/>
</dbReference>
<accession>A0A8G2L7A0</accession>
<gene>
    <name evidence="2" type="ORF">SAMN02745355_0798</name>
</gene>
<organism evidence="2 3">
    <name type="scientific">Picrophilus torridus (strain ATCC 700027 / DSM 9790 / JCM 10055 / NBRC 100828 / KAW 2/3)</name>
    <dbReference type="NCBI Taxonomy" id="1122961"/>
    <lineage>
        <taxon>Archaea</taxon>
        <taxon>Methanobacteriati</taxon>
        <taxon>Thermoplasmatota</taxon>
        <taxon>Thermoplasmata</taxon>
        <taxon>Thermoplasmatales</taxon>
        <taxon>Picrophilaceae</taxon>
        <taxon>Picrophilus</taxon>
    </lineage>
</organism>
<protein>
    <submittedName>
        <fullName evidence="2">Glutamate synthase (NADPH) GltB1 subunit /glutamate synthase (NADPH) GltB3 subunit</fullName>
    </submittedName>
</protein>
<dbReference type="SUPFAM" id="SSF69336">
    <property type="entry name" value="Alpha subunit of glutamate synthase, C-terminal domain"/>
    <property type="match status" value="1"/>
</dbReference>
<evidence type="ECO:0000313" key="2">
    <source>
        <dbReference type="EMBL" id="SMD30882.1"/>
    </source>
</evidence>
<keyword evidence="3" id="KW-1185">Reference proteome</keyword>
<feature type="domain" description="Glutamine amidotransferase type-2" evidence="1">
    <location>
        <begin position="8"/>
        <end position="316"/>
    </location>
</feature>
<dbReference type="InterPro" id="IPR036485">
    <property type="entry name" value="Glu_synth_asu_C_sf"/>
</dbReference>
<dbReference type="CDD" id="cd01907">
    <property type="entry name" value="GlxB"/>
    <property type="match status" value="1"/>
</dbReference>
<dbReference type="SUPFAM" id="SSF56235">
    <property type="entry name" value="N-terminal nucleophile aminohydrolases (Ntn hydrolases)"/>
    <property type="match status" value="1"/>
</dbReference>
<dbReference type="PANTHER" id="PTHR39673:SF5">
    <property type="entry name" value="TUNGSTEN-CONTAINING FORMYLMETHANOFURAN DEHYDROGENASE 2 SUBUNIT C"/>
    <property type="match status" value="1"/>
</dbReference>
<dbReference type="RefSeq" id="WP_084272742.1">
    <property type="nucleotide sequence ID" value="NZ_FWYE01000002.1"/>
</dbReference>
<dbReference type="AlphaFoldDB" id="A0A8G2L7A0"/>
<comment type="caution">
    <text evidence="2">The sequence shown here is derived from an EMBL/GenBank/DDBJ whole genome shotgun (WGS) entry which is preliminary data.</text>
</comment>
<dbReference type="Gene3D" id="2.160.20.60">
    <property type="entry name" value="Glutamate synthase, alpha subunit, C-terminal domain"/>
    <property type="match status" value="1"/>
</dbReference>
<evidence type="ECO:0000313" key="3">
    <source>
        <dbReference type="Proteomes" id="UP000192315"/>
    </source>
</evidence>